<gene>
    <name evidence="4" type="ORF">GCM10023205_45000</name>
</gene>
<feature type="region of interest" description="Disordered" evidence="1">
    <location>
        <begin position="113"/>
        <end position="196"/>
    </location>
</feature>
<sequence>MDTASRTNKGRLRFASLAAAPLLVAATACSADNPARANAGDCVHVSGFDANSAKKVACTDASANYLVIQKFTNTSDTDKCDIYKDRYTDLYVLYQIGDSKYVLCLKPTDASTAQTSGGLSGSSSSGTSSSGTSGSGSSSSGSSSSGSSTSGSSGSGSSSSGSSSSGSSGYDPETDDPVPATRRASPPAPTRRPDHYGAIAVASNGANGRAWDYPTASAAQTAALNNCPGNCKVLVTFVNSCGAVAYNSNANRYWGGKGDSEAEAQNDAISNAGGGRWIAVVCTTRYTS</sequence>
<comment type="caution">
    <text evidence="4">The sequence shown here is derived from an EMBL/GenBank/DDBJ whole genome shotgun (WGS) entry which is preliminary data.</text>
</comment>
<dbReference type="PROSITE" id="PS51257">
    <property type="entry name" value="PROKAR_LIPOPROTEIN"/>
    <property type="match status" value="1"/>
</dbReference>
<dbReference type="Proteomes" id="UP001500466">
    <property type="component" value="Unassembled WGS sequence"/>
</dbReference>
<dbReference type="InterPro" id="IPR025240">
    <property type="entry name" value="DUF4189"/>
</dbReference>
<reference evidence="5" key="1">
    <citation type="journal article" date="2019" name="Int. J. Syst. Evol. Microbiol.">
        <title>The Global Catalogue of Microorganisms (GCM) 10K type strain sequencing project: providing services to taxonomists for standard genome sequencing and annotation.</title>
        <authorList>
            <consortium name="The Broad Institute Genomics Platform"/>
            <consortium name="The Broad Institute Genome Sequencing Center for Infectious Disease"/>
            <person name="Wu L."/>
            <person name="Ma J."/>
        </authorList>
    </citation>
    <scope>NUCLEOTIDE SEQUENCE [LARGE SCALE GENOMIC DNA]</scope>
    <source>
        <strain evidence="5">JCM 17986</strain>
    </source>
</reference>
<evidence type="ECO:0000259" key="3">
    <source>
        <dbReference type="Pfam" id="PF13827"/>
    </source>
</evidence>
<evidence type="ECO:0000313" key="4">
    <source>
        <dbReference type="EMBL" id="GAA4973493.1"/>
    </source>
</evidence>
<evidence type="ECO:0000256" key="2">
    <source>
        <dbReference type="SAM" id="SignalP"/>
    </source>
</evidence>
<evidence type="ECO:0000256" key="1">
    <source>
        <dbReference type="SAM" id="MobiDB-lite"/>
    </source>
</evidence>
<keyword evidence="5" id="KW-1185">Reference proteome</keyword>
<name>A0ABP9HL83_9ACTN</name>
<organism evidence="4 5">
    <name type="scientific">Yinghuangia aomiensis</name>
    <dbReference type="NCBI Taxonomy" id="676205"/>
    <lineage>
        <taxon>Bacteria</taxon>
        <taxon>Bacillati</taxon>
        <taxon>Actinomycetota</taxon>
        <taxon>Actinomycetes</taxon>
        <taxon>Kitasatosporales</taxon>
        <taxon>Streptomycetaceae</taxon>
        <taxon>Yinghuangia</taxon>
    </lineage>
</organism>
<feature type="domain" description="DUF4189" evidence="3">
    <location>
        <begin position="196"/>
        <end position="271"/>
    </location>
</feature>
<feature type="chain" id="PRO_5046848190" description="DUF4189 domain-containing protein" evidence="2">
    <location>
        <begin position="31"/>
        <end position="288"/>
    </location>
</feature>
<accession>A0ABP9HL83</accession>
<evidence type="ECO:0000313" key="5">
    <source>
        <dbReference type="Proteomes" id="UP001500466"/>
    </source>
</evidence>
<keyword evidence="2" id="KW-0732">Signal</keyword>
<dbReference type="Pfam" id="PF13827">
    <property type="entry name" value="DUF4189"/>
    <property type="match status" value="1"/>
</dbReference>
<dbReference type="EMBL" id="BAABHS010000015">
    <property type="protein sequence ID" value="GAA4973493.1"/>
    <property type="molecule type" value="Genomic_DNA"/>
</dbReference>
<proteinExistence type="predicted"/>
<feature type="compositionally biased region" description="Low complexity" evidence="1">
    <location>
        <begin position="115"/>
        <end position="169"/>
    </location>
</feature>
<feature type="signal peptide" evidence="2">
    <location>
        <begin position="1"/>
        <end position="30"/>
    </location>
</feature>
<protein>
    <recommendedName>
        <fullName evidence="3">DUF4189 domain-containing protein</fullName>
    </recommendedName>
</protein>
<dbReference type="RefSeq" id="WP_345677413.1">
    <property type="nucleotide sequence ID" value="NZ_BAABHS010000015.1"/>
</dbReference>